<dbReference type="Pfam" id="PF00069">
    <property type="entry name" value="Pkinase"/>
    <property type="match status" value="1"/>
</dbReference>
<dbReference type="Pfam" id="PF06479">
    <property type="entry name" value="Ribonuc_2-5A"/>
    <property type="match status" value="1"/>
</dbReference>
<feature type="region of interest" description="Disordered" evidence="5">
    <location>
        <begin position="1233"/>
        <end position="1254"/>
    </location>
</feature>
<dbReference type="GO" id="GO:0070059">
    <property type="term" value="P:intrinsic apoptotic signaling pathway in response to endoplasmic reticulum stress"/>
    <property type="evidence" value="ECO:0007669"/>
    <property type="project" value="TreeGrafter"/>
</dbReference>
<protein>
    <submittedName>
        <fullName evidence="8">Uncharacterized protein</fullName>
    </submittedName>
</protein>
<sequence>MHKIQVTQISAMTGRKKGGKCRERVQVHATLTFQQADQDHHHSHGRKESAGAGAEGEEAHKDRDKDRVTLKGTKVITSERVSFAEHAIKILDHMMKENSVSEVLKLGPREEMLGLTPLSMAAAIGHVEGTRKLLQAGAAVEDKSSDGSTALLNAAHWRHLPVLDLLLQHGASVEAVNNEGNNALMVALRHGDVRAVNSLWPHRKNLDINQANNDGYSALHLAADRKWESCVHFLIQNGADVNKQNNSGQTSLHIAASKGDHPTAERMLSAGGNLLVEDHCGNNAFCLAVRGFHDFLASYFLAKLRPDDKQYFCKRRVHQVQSQQSAESYSAWNAISFLTSDPTLRDALFDCDVIAAAVQVLGRRGLASEIAVQSCLVCCDLMYSPFPVPDERFVKQFLDSRGPEAVLDRLESRSGQDSHVQHNSNLESKELGHMQGHVQGQLQTRQQQLDFNTAFILLPVMAMAETPLGKKWFAESCNQQRLASHLRRLTSYRELLQLVSLVQQEVCSSPREVKLDRVAIVERFIIFFNTLENKDHEEKVRELLELEEREKSRKEKKREKKRQQRLKQKMKTRAGDPQEESTAKEGATGGEVTKTKSKPLDALDDIPLTVGPDGVQDVPDPALVSLLPGATSDPTGNEDEWVMVGGKRCYPAKIRYSLHLSSAEHARSSSDSDHQLQQQQEGGFTTRNEAVPLESAVSYLPGEILDAVALAGGAQSVSVCEWGSVDPGSYTGLSPSLDAGSRGSKASMRWADIARSGNTGTQVEDAVLLCLPKGMSPQAFSNEEKGKTTPTHKTKEAYHEQFPSLGQPQFAQFAGADDPTRPQSSQREPQAEKGNFDVLGAAHQFLEELYNNSSIADRASQAPVPSPAPPAAVANPRVDANVLYEALTGWMWQAAVAQGLVDPESDPPPFFPPPEFFNPLTSHLLKPKAAAAVSKQSQPHGLNENQAGVACSKSGSNLLAVSGRSENKHQTQAMRYESGIAGSQPVASPANVESTTIKDWFDMTSMDNEGLNGHSHQTSFNSPTTSAPAADKLPRAAGTGIGHKATNDLSMLSNPNSEVYVDSSFTPADMKMKPDGAKTTEVGEGQFSWPTSSDAYKNWIPAYQGSGTPDSVVPSHVWGQTHPVTKDVYGLPVTSTVDSPQTLEFLVPKRPQAPGSVKPSTSQKDFLDVKSAVSKLKQAEASEDRFKDVKPQFGAAASFSGLPREGLAAKEDEPWQHQEHTVKIRQKSVVVAVPKSSDSDITQSSPSEQRSEHMADDAFSLTTDTSRSSSVHNYESFHQLSPNASAASSFTGLHECLAPGFLRAAVGDVHVRSFGVWEDTREPDEPAACAMFRPAAARIGLLPTPGSTATTETAAGVGGGMEVQKNFDRQYPDLSIVPERDTSVAFPTTLSKASRVVGHGRPYRSEPDDSQYSDVSLSYPDFTRAAGDGSSAIPTTSSEQGQSSEERPDSPDVLFPETLRDGEDDSEEPPVPMDVFPSIHDMNERDLFQDVFSNSYFLEQIAIDQIRRRLRCMGGREEVVKTSSILFHDLDYYASLYGVRLRDILGPPPDTKPTKQDRAGPRRMVDHTVPTWKALVRELGRKMNSKEDLAEGPGELDLLTDSEDPAAADWPWSCKVTAPKIVSGGDSEGEEGWWQEGGGSRRWRTWLRQILDMPWTMRRQYGKIVMPARSMEFNISRTGRHPLVLGFLTDGTEVGVLALDRTRHALDTRLMATVAADSEPDVHFVLRYKAVWECAGRVYLAMELCDYTLDEYVGIVRLDHRQDPLSANRLAWQLLKGLKYLHSNFTVPHGSLMPGWIFVDSDGRLRLAGYGIRDVTVSAGSNQAGTDRGSIEGDGRYWRATEHTQSPSPESSFQSDIQVAGMLLHYILTGGRHPYGENGPEVEANIKRNVIRQHRVSQEVDHLVSIMTVTDPAARPSIDTCLKHPFFWSGEKRFRLVLIVGSDILTEMKTGMPLTGAGSTSMVDILNLVHITNVSDNWLSEVDPVLVKEMRAFRQYKNTLPELVLFVYNCCLHFDKMSTVAKEVLDDPCKYFQSRFPGLFMAVYRCMRASDRTDRTCYKPFF</sequence>
<feature type="compositionally biased region" description="Polar residues" evidence="5">
    <location>
        <begin position="1014"/>
        <end position="1027"/>
    </location>
</feature>
<dbReference type="GO" id="GO:0036498">
    <property type="term" value="P:IRE1-mediated unfolded protein response"/>
    <property type="evidence" value="ECO:0007669"/>
    <property type="project" value="TreeGrafter"/>
</dbReference>
<reference evidence="8 9" key="1">
    <citation type="submission" date="2024-02" db="EMBL/GenBank/DDBJ databases">
        <title>Chromosome-scale genome assembly of the rough periwinkle Littorina saxatilis.</title>
        <authorList>
            <person name="De Jode A."/>
            <person name="Faria R."/>
            <person name="Formenti G."/>
            <person name="Sims Y."/>
            <person name="Smith T.P."/>
            <person name="Tracey A."/>
            <person name="Wood J.M.D."/>
            <person name="Zagrodzka Z.B."/>
            <person name="Johannesson K."/>
            <person name="Butlin R.K."/>
            <person name="Leder E.H."/>
        </authorList>
    </citation>
    <scope>NUCLEOTIDE SEQUENCE [LARGE SCALE GENOMIC DNA]</scope>
    <source>
        <strain evidence="8">Snail1</strain>
        <tissue evidence="8">Muscle</tissue>
    </source>
</reference>
<evidence type="ECO:0000256" key="5">
    <source>
        <dbReference type="SAM" id="MobiDB-lite"/>
    </source>
</evidence>
<dbReference type="InterPro" id="IPR045133">
    <property type="entry name" value="IRE1/2-like"/>
</dbReference>
<dbReference type="GO" id="GO:0004674">
    <property type="term" value="F:protein serine/threonine kinase activity"/>
    <property type="evidence" value="ECO:0007669"/>
    <property type="project" value="InterPro"/>
</dbReference>
<feature type="region of interest" description="Disordered" evidence="5">
    <location>
        <begin position="810"/>
        <end position="831"/>
    </location>
</feature>
<dbReference type="InterPro" id="IPR036770">
    <property type="entry name" value="Ankyrin_rpt-contain_sf"/>
</dbReference>
<evidence type="ECO:0000256" key="2">
    <source>
        <dbReference type="ARBA" id="ARBA00022741"/>
    </source>
</evidence>
<feature type="repeat" description="ANK" evidence="4">
    <location>
        <begin position="247"/>
        <end position="279"/>
    </location>
</feature>
<feature type="region of interest" description="Disordered" evidence="5">
    <location>
        <begin position="1013"/>
        <end position="1050"/>
    </location>
</feature>
<keyword evidence="2" id="KW-0547">Nucleotide-binding</keyword>
<evidence type="ECO:0000259" key="6">
    <source>
        <dbReference type="PROSITE" id="PS50011"/>
    </source>
</evidence>
<dbReference type="PROSITE" id="PS50011">
    <property type="entry name" value="PROTEIN_KINASE_DOM"/>
    <property type="match status" value="1"/>
</dbReference>
<keyword evidence="1" id="KW-0732">Signal</keyword>
<evidence type="ECO:0000256" key="3">
    <source>
        <dbReference type="ARBA" id="ARBA00022840"/>
    </source>
</evidence>
<evidence type="ECO:0000259" key="7">
    <source>
        <dbReference type="PROSITE" id="PS51392"/>
    </source>
</evidence>
<keyword evidence="4" id="KW-0040">ANK repeat</keyword>
<dbReference type="InterPro" id="IPR000719">
    <property type="entry name" value="Prot_kinase_dom"/>
</dbReference>
<dbReference type="GO" id="GO:1990604">
    <property type="term" value="C:IRE1-TRAF2-ASK1 complex"/>
    <property type="evidence" value="ECO:0007669"/>
    <property type="project" value="TreeGrafter"/>
</dbReference>
<feature type="region of interest" description="Disordered" evidence="5">
    <location>
        <begin position="778"/>
        <end position="798"/>
    </location>
</feature>
<dbReference type="InterPro" id="IPR011009">
    <property type="entry name" value="Kinase-like_dom_sf"/>
</dbReference>
<dbReference type="Pfam" id="PF12796">
    <property type="entry name" value="Ank_2"/>
    <property type="match status" value="2"/>
</dbReference>
<dbReference type="SMART" id="SM00220">
    <property type="entry name" value="S_TKc"/>
    <property type="match status" value="1"/>
</dbReference>
<comment type="caution">
    <text evidence="8">The sequence shown here is derived from an EMBL/GenBank/DDBJ whole genome shotgun (WGS) entry which is preliminary data.</text>
</comment>
<dbReference type="PANTHER" id="PTHR13954:SF6">
    <property type="entry name" value="NON-SPECIFIC SERINE_THREONINE PROTEIN KINASE"/>
    <property type="match status" value="1"/>
</dbReference>
<dbReference type="GO" id="GO:0006397">
    <property type="term" value="P:mRNA processing"/>
    <property type="evidence" value="ECO:0007669"/>
    <property type="project" value="InterPro"/>
</dbReference>
<dbReference type="EMBL" id="JBAMIC010000001">
    <property type="protein sequence ID" value="KAK7114837.1"/>
    <property type="molecule type" value="Genomic_DNA"/>
</dbReference>
<dbReference type="Gene3D" id="1.10.510.10">
    <property type="entry name" value="Transferase(Phosphotransferase) domain 1"/>
    <property type="match status" value="1"/>
</dbReference>
<feature type="repeat" description="ANK" evidence="4">
    <location>
        <begin position="214"/>
        <end position="246"/>
    </location>
</feature>
<feature type="region of interest" description="Disordered" evidence="5">
    <location>
        <begin position="1"/>
        <end position="21"/>
    </location>
</feature>
<dbReference type="PANTHER" id="PTHR13954">
    <property type="entry name" value="IRE1-RELATED"/>
    <property type="match status" value="1"/>
</dbReference>
<dbReference type="GO" id="GO:0004521">
    <property type="term" value="F:RNA endonuclease activity"/>
    <property type="evidence" value="ECO:0007669"/>
    <property type="project" value="InterPro"/>
</dbReference>
<dbReference type="PROSITE" id="PS51392">
    <property type="entry name" value="KEN"/>
    <property type="match status" value="1"/>
</dbReference>
<dbReference type="SMART" id="SM00248">
    <property type="entry name" value="ANK"/>
    <property type="match status" value="6"/>
</dbReference>
<feature type="compositionally biased region" description="Basic and acidic residues" evidence="5">
    <location>
        <begin position="782"/>
        <end position="798"/>
    </location>
</feature>
<proteinExistence type="predicted"/>
<feature type="region of interest" description="Disordered" evidence="5">
    <location>
        <begin position="1395"/>
        <end position="1471"/>
    </location>
</feature>
<feature type="domain" description="Protein kinase" evidence="6">
    <location>
        <begin position="1650"/>
        <end position="1927"/>
    </location>
</feature>
<dbReference type="PROSITE" id="PS50297">
    <property type="entry name" value="ANK_REP_REGION"/>
    <property type="match status" value="4"/>
</dbReference>
<feature type="repeat" description="ANK" evidence="4">
    <location>
        <begin position="113"/>
        <end position="145"/>
    </location>
</feature>
<dbReference type="Gene3D" id="1.25.40.20">
    <property type="entry name" value="Ankyrin repeat-containing domain"/>
    <property type="match status" value="2"/>
</dbReference>
<dbReference type="SUPFAM" id="SSF48403">
    <property type="entry name" value="Ankyrin repeat"/>
    <property type="match status" value="1"/>
</dbReference>
<feature type="compositionally biased region" description="Basic residues" evidence="5">
    <location>
        <begin position="554"/>
        <end position="572"/>
    </location>
</feature>
<evidence type="ECO:0000313" key="9">
    <source>
        <dbReference type="Proteomes" id="UP001374579"/>
    </source>
</evidence>
<feature type="region of interest" description="Disordered" evidence="5">
    <location>
        <begin position="664"/>
        <end position="689"/>
    </location>
</feature>
<feature type="compositionally biased region" description="Basic and acidic residues" evidence="5">
    <location>
        <begin position="57"/>
        <end position="67"/>
    </location>
</feature>
<evidence type="ECO:0000256" key="4">
    <source>
        <dbReference type="PROSITE-ProRule" id="PRU00023"/>
    </source>
</evidence>
<feature type="repeat" description="ANK" evidence="4">
    <location>
        <begin position="146"/>
        <end position="178"/>
    </location>
</feature>
<feature type="region of interest" description="Disordered" evidence="5">
    <location>
        <begin position="33"/>
        <end position="67"/>
    </location>
</feature>
<keyword evidence="9" id="KW-1185">Reference proteome</keyword>
<keyword evidence="3" id="KW-0067">ATP-binding</keyword>
<feature type="compositionally biased region" description="Polar residues" evidence="5">
    <location>
        <begin position="1"/>
        <end position="11"/>
    </location>
</feature>
<dbReference type="Gene3D" id="1.20.1440.180">
    <property type="entry name" value="KEN domain"/>
    <property type="match status" value="1"/>
</dbReference>
<feature type="region of interest" description="Disordered" evidence="5">
    <location>
        <begin position="549"/>
        <end position="617"/>
    </location>
</feature>
<gene>
    <name evidence="8" type="ORF">V1264_000828</name>
</gene>
<dbReference type="PROSITE" id="PS50088">
    <property type="entry name" value="ANK_REPEAT"/>
    <property type="match status" value="4"/>
</dbReference>
<dbReference type="InterPro" id="IPR038357">
    <property type="entry name" value="KEN_sf"/>
</dbReference>
<dbReference type="GO" id="GO:0051082">
    <property type="term" value="F:unfolded protein binding"/>
    <property type="evidence" value="ECO:0007669"/>
    <property type="project" value="TreeGrafter"/>
</dbReference>
<dbReference type="Proteomes" id="UP001374579">
    <property type="component" value="Unassembled WGS sequence"/>
</dbReference>
<evidence type="ECO:0000313" key="8">
    <source>
        <dbReference type="EMBL" id="KAK7114837.1"/>
    </source>
</evidence>
<feature type="domain" description="KEN" evidence="7">
    <location>
        <begin position="1930"/>
        <end position="2062"/>
    </location>
</feature>
<evidence type="ECO:0000256" key="1">
    <source>
        <dbReference type="ARBA" id="ARBA00022729"/>
    </source>
</evidence>
<organism evidence="8 9">
    <name type="scientific">Littorina saxatilis</name>
    <dbReference type="NCBI Taxonomy" id="31220"/>
    <lineage>
        <taxon>Eukaryota</taxon>
        <taxon>Metazoa</taxon>
        <taxon>Spiralia</taxon>
        <taxon>Lophotrochozoa</taxon>
        <taxon>Mollusca</taxon>
        <taxon>Gastropoda</taxon>
        <taxon>Caenogastropoda</taxon>
        <taxon>Littorinimorpha</taxon>
        <taxon>Littorinoidea</taxon>
        <taxon>Littorinidae</taxon>
        <taxon>Littorina</taxon>
    </lineage>
</organism>
<accession>A0AAN9C043</accession>
<feature type="compositionally biased region" description="Basic and acidic residues" evidence="5">
    <location>
        <begin position="664"/>
        <end position="674"/>
    </location>
</feature>
<dbReference type="SUPFAM" id="SSF56112">
    <property type="entry name" value="Protein kinase-like (PK-like)"/>
    <property type="match status" value="1"/>
</dbReference>
<name>A0AAN9C043_9CAEN</name>
<dbReference type="InterPro" id="IPR010513">
    <property type="entry name" value="KEN_dom"/>
</dbReference>
<dbReference type="InterPro" id="IPR002110">
    <property type="entry name" value="Ankyrin_rpt"/>
</dbReference>
<dbReference type="GO" id="GO:0005524">
    <property type="term" value="F:ATP binding"/>
    <property type="evidence" value="ECO:0007669"/>
    <property type="project" value="UniProtKB-KW"/>
</dbReference>